<sequence>MVSHKATLTLGAFAALAQSKAIITNLCDHAVYLWSVPNTKDYAENFSLKPGNKFIEAFHYGSPINPGIALKLSTHNKGIFNGYDEIDLAYTIDRYDHTKLWISLDKVRGNALGGNLVFFTCSGAYKTPYVPTRQCSITDDIELVLCGSERTGPAHDDTPSQSIIACAGSALEKRATNGTMLPRPRACQGRVLEPKRVVADKEKKGDNPGAERYPKRVESTVAEPRQGTFVNKDGCECSWDQLGLHCDCDNQSKNATKGDKEKQHRQKSDNKKKDCLKTGDFEYCFDKGIAQKINLDDVDSFKTKYEKPLLGMLYSEACNIAAYRNWDCDEFKSAMKKVYPNIEEDKASSGLEPRNTTDLFKAEQRGGVKQSEKDFSPDENCRLLIVLLATDEDKKGRTSEDVCKNIIRRMKVGYHGQKIYLGALLKKHGLDKKVNDDEITRLFQKAWPEFAWDSSSESSEEED</sequence>
<dbReference type="Pfam" id="PF04681">
    <property type="entry name" value="Bys1"/>
    <property type="match status" value="1"/>
</dbReference>
<name>A0A6A6STX2_9PLEO</name>
<reference evidence="3" key="1">
    <citation type="journal article" date="2020" name="Stud. Mycol.">
        <title>101 Dothideomycetes genomes: a test case for predicting lifestyles and emergence of pathogens.</title>
        <authorList>
            <person name="Haridas S."/>
            <person name="Albert R."/>
            <person name="Binder M."/>
            <person name="Bloem J."/>
            <person name="Labutti K."/>
            <person name="Salamov A."/>
            <person name="Andreopoulos B."/>
            <person name="Baker S."/>
            <person name="Barry K."/>
            <person name="Bills G."/>
            <person name="Bluhm B."/>
            <person name="Cannon C."/>
            <person name="Castanera R."/>
            <person name="Culley D."/>
            <person name="Daum C."/>
            <person name="Ezra D."/>
            <person name="Gonzalez J."/>
            <person name="Henrissat B."/>
            <person name="Kuo A."/>
            <person name="Liang C."/>
            <person name="Lipzen A."/>
            <person name="Lutzoni F."/>
            <person name="Magnuson J."/>
            <person name="Mondo S."/>
            <person name="Nolan M."/>
            <person name="Ohm R."/>
            <person name="Pangilinan J."/>
            <person name="Park H.-J."/>
            <person name="Ramirez L."/>
            <person name="Alfaro M."/>
            <person name="Sun H."/>
            <person name="Tritt A."/>
            <person name="Yoshinaga Y."/>
            <person name="Zwiers L.-H."/>
            <person name="Turgeon B."/>
            <person name="Goodwin S."/>
            <person name="Spatafora J."/>
            <person name="Crous P."/>
            <person name="Grigoriev I."/>
        </authorList>
    </citation>
    <scope>NUCLEOTIDE SEQUENCE</scope>
    <source>
        <strain evidence="3">CBS 122681</strain>
    </source>
</reference>
<feature type="signal peptide" evidence="2">
    <location>
        <begin position="1"/>
        <end position="19"/>
    </location>
</feature>
<keyword evidence="2" id="KW-0732">Signal</keyword>
<dbReference type="PANTHER" id="PTHR36195">
    <property type="entry name" value="DOMAIN PROTEIN, PUTATIVE (AFU_ORTHOLOGUE AFUA_5G01990)-RELATED-RELATED"/>
    <property type="match status" value="1"/>
</dbReference>
<protein>
    <submittedName>
        <fullName evidence="3">Uncharacterized protein</fullName>
    </submittedName>
</protein>
<evidence type="ECO:0000313" key="3">
    <source>
        <dbReference type="EMBL" id="KAF2651012.1"/>
    </source>
</evidence>
<dbReference type="Proteomes" id="UP000799324">
    <property type="component" value="Unassembled WGS sequence"/>
</dbReference>
<keyword evidence="4" id="KW-1185">Reference proteome</keyword>
<dbReference type="OrthoDB" id="3682664at2759"/>
<dbReference type="PANTHER" id="PTHR36195:SF4">
    <property type="entry name" value="DOMAIN PROTEIN, PUTATIVE (AFU_ORTHOLOGUE AFUA_5G01990)-RELATED"/>
    <property type="match status" value="1"/>
</dbReference>
<feature type="compositionally biased region" description="Basic and acidic residues" evidence="1">
    <location>
        <begin position="197"/>
        <end position="206"/>
    </location>
</feature>
<gene>
    <name evidence="3" type="ORF">K491DRAFT_110846</name>
</gene>
<dbReference type="AlphaFoldDB" id="A0A6A6STX2"/>
<evidence type="ECO:0000256" key="1">
    <source>
        <dbReference type="SAM" id="MobiDB-lite"/>
    </source>
</evidence>
<proteinExistence type="predicted"/>
<organism evidence="3 4">
    <name type="scientific">Lophiostoma macrostomum CBS 122681</name>
    <dbReference type="NCBI Taxonomy" id="1314788"/>
    <lineage>
        <taxon>Eukaryota</taxon>
        <taxon>Fungi</taxon>
        <taxon>Dikarya</taxon>
        <taxon>Ascomycota</taxon>
        <taxon>Pezizomycotina</taxon>
        <taxon>Dothideomycetes</taxon>
        <taxon>Pleosporomycetidae</taxon>
        <taxon>Pleosporales</taxon>
        <taxon>Lophiostomataceae</taxon>
        <taxon>Lophiostoma</taxon>
    </lineage>
</organism>
<evidence type="ECO:0000313" key="4">
    <source>
        <dbReference type="Proteomes" id="UP000799324"/>
    </source>
</evidence>
<evidence type="ECO:0000256" key="2">
    <source>
        <dbReference type="SAM" id="SignalP"/>
    </source>
</evidence>
<feature type="chain" id="PRO_5025683853" evidence="2">
    <location>
        <begin position="20"/>
        <end position="463"/>
    </location>
</feature>
<dbReference type="InterPro" id="IPR006771">
    <property type="entry name" value="CetA-like"/>
</dbReference>
<feature type="region of interest" description="Disordered" evidence="1">
    <location>
        <begin position="197"/>
        <end position="220"/>
    </location>
</feature>
<accession>A0A6A6STX2</accession>
<dbReference type="EMBL" id="MU004437">
    <property type="protein sequence ID" value="KAF2651012.1"/>
    <property type="molecule type" value="Genomic_DNA"/>
</dbReference>